<dbReference type="SUPFAM" id="SSF54523">
    <property type="entry name" value="Pili subunits"/>
    <property type="match status" value="1"/>
</dbReference>
<reference evidence="3 4" key="1">
    <citation type="journal article" date="2016" name="Nat. Commun.">
        <title>Thousands of microbial genomes shed light on interconnected biogeochemical processes in an aquifer system.</title>
        <authorList>
            <person name="Anantharaman K."/>
            <person name="Brown C.T."/>
            <person name="Hug L.A."/>
            <person name="Sharon I."/>
            <person name="Castelle C.J."/>
            <person name="Probst A.J."/>
            <person name="Thomas B.C."/>
            <person name="Singh A."/>
            <person name="Wilkins M.J."/>
            <person name="Karaoz U."/>
            <person name="Brodie E.L."/>
            <person name="Williams K.H."/>
            <person name="Hubbard S.S."/>
            <person name="Banfield J.F."/>
        </authorList>
    </citation>
    <scope>NUCLEOTIDE SEQUENCE [LARGE SCALE GENOMIC DNA]</scope>
</reference>
<keyword evidence="2" id="KW-1133">Transmembrane helix</keyword>
<dbReference type="GO" id="GO:0015628">
    <property type="term" value="P:protein secretion by the type II secretion system"/>
    <property type="evidence" value="ECO:0007669"/>
    <property type="project" value="InterPro"/>
</dbReference>
<evidence type="ECO:0000313" key="3">
    <source>
        <dbReference type="EMBL" id="OGG26971.1"/>
    </source>
</evidence>
<dbReference type="PANTHER" id="PTHR30093">
    <property type="entry name" value="GENERAL SECRETION PATHWAY PROTEIN G"/>
    <property type="match status" value="1"/>
</dbReference>
<dbReference type="Pfam" id="PF07963">
    <property type="entry name" value="N_methyl"/>
    <property type="match status" value="1"/>
</dbReference>
<sequence length="161" mass="17703">MKKYLQTDRGFSLIELLVVIAIITLVIVILFPNFNLARQRARDNARKGDLSQIQKTLELYKLDQATPAYPAPTYLSVCNKCWSSLGACPGTAGDNIYIRKIPCDPASTGPTPTTYLYTRDSDITKYTLTACLENAADPDRDSPVASFCSSTSGVSYTIHEP</sequence>
<proteinExistence type="predicted"/>
<comment type="caution">
    <text evidence="3">The sequence shown here is derived from an EMBL/GenBank/DDBJ whole genome shotgun (WGS) entry which is preliminary data.</text>
</comment>
<dbReference type="NCBIfam" id="TIGR02532">
    <property type="entry name" value="IV_pilin_GFxxxE"/>
    <property type="match status" value="1"/>
</dbReference>
<organism evidence="3 4">
    <name type="scientific">Candidatus Gottesmanbacteria bacterium RIFCSPLOWO2_01_FULL_39_12b</name>
    <dbReference type="NCBI Taxonomy" id="1798388"/>
    <lineage>
        <taxon>Bacteria</taxon>
        <taxon>Candidatus Gottesmaniibacteriota</taxon>
    </lineage>
</organism>
<keyword evidence="1" id="KW-0488">Methylation</keyword>
<name>A0A1F6AQK5_9BACT</name>
<keyword evidence="2" id="KW-0812">Transmembrane</keyword>
<dbReference type="InterPro" id="IPR012902">
    <property type="entry name" value="N_methyl_site"/>
</dbReference>
<evidence type="ECO:0008006" key="5">
    <source>
        <dbReference type="Google" id="ProtNLM"/>
    </source>
</evidence>
<dbReference type="Proteomes" id="UP000176609">
    <property type="component" value="Unassembled WGS sequence"/>
</dbReference>
<feature type="transmembrane region" description="Helical" evidence="2">
    <location>
        <begin position="12"/>
        <end position="31"/>
    </location>
</feature>
<dbReference type="InterPro" id="IPR000983">
    <property type="entry name" value="Bac_GSPG_pilin"/>
</dbReference>
<dbReference type="PROSITE" id="PS00409">
    <property type="entry name" value="PROKAR_NTER_METHYL"/>
    <property type="match status" value="1"/>
</dbReference>
<accession>A0A1F6AQK5</accession>
<dbReference type="PRINTS" id="PR00813">
    <property type="entry name" value="BCTERIALGSPG"/>
</dbReference>
<dbReference type="InterPro" id="IPR045584">
    <property type="entry name" value="Pilin-like"/>
</dbReference>
<protein>
    <recommendedName>
        <fullName evidence="5">Type II secretion system protein GspG C-terminal domain-containing protein</fullName>
    </recommendedName>
</protein>
<evidence type="ECO:0000313" key="4">
    <source>
        <dbReference type="Proteomes" id="UP000176609"/>
    </source>
</evidence>
<dbReference type="Gene3D" id="3.30.700.10">
    <property type="entry name" value="Glycoprotein, Type 4 Pilin"/>
    <property type="match status" value="1"/>
</dbReference>
<dbReference type="GO" id="GO:0015627">
    <property type="term" value="C:type II protein secretion system complex"/>
    <property type="evidence" value="ECO:0007669"/>
    <property type="project" value="InterPro"/>
</dbReference>
<dbReference type="EMBL" id="MFJR01000007">
    <property type="protein sequence ID" value="OGG26971.1"/>
    <property type="molecule type" value="Genomic_DNA"/>
</dbReference>
<gene>
    <name evidence="3" type="ORF">A2960_02380</name>
</gene>
<dbReference type="AlphaFoldDB" id="A0A1F6AQK5"/>
<evidence type="ECO:0000256" key="1">
    <source>
        <dbReference type="ARBA" id="ARBA00022481"/>
    </source>
</evidence>
<evidence type="ECO:0000256" key="2">
    <source>
        <dbReference type="SAM" id="Phobius"/>
    </source>
</evidence>
<keyword evidence="2" id="KW-0472">Membrane</keyword>